<reference evidence="2" key="1">
    <citation type="journal article" date="2019" name="Int. J. Syst. Evol. Microbiol.">
        <title>The Global Catalogue of Microorganisms (GCM) 10K type strain sequencing project: providing services to taxonomists for standard genome sequencing and annotation.</title>
        <authorList>
            <consortium name="The Broad Institute Genomics Platform"/>
            <consortium name="The Broad Institute Genome Sequencing Center for Infectious Disease"/>
            <person name="Wu L."/>
            <person name="Ma J."/>
        </authorList>
    </citation>
    <scope>NUCLEOTIDE SEQUENCE [LARGE SCALE GENOMIC DNA]</scope>
    <source>
        <strain evidence="2">JCM 17217</strain>
    </source>
</reference>
<protein>
    <submittedName>
        <fullName evidence="1">Uncharacterized protein</fullName>
    </submittedName>
</protein>
<gene>
    <name evidence="1" type="ORF">GCM10022407_32240</name>
</gene>
<dbReference type="Proteomes" id="UP001501556">
    <property type="component" value="Unassembled WGS sequence"/>
</dbReference>
<name>A0ABP7QMX0_9BACT</name>
<organism evidence="1 2">
    <name type="scientific">Hymenobacter antarcticus</name>
    <dbReference type="NCBI Taxonomy" id="486270"/>
    <lineage>
        <taxon>Bacteria</taxon>
        <taxon>Pseudomonadati</taxon>
        <taxon>Bacteroidota</taxon>
        <taxon>Cytophagia</taxon>
        <taxon>Cytophagales</taxon>
        <taxon>Hymenobacteraceae</taxon>
        <taxon>Hymenobacter</taxon>
    </lineage>
</organism>
<sequence>MVILPSGVTLTAGEVTATEDEVGATTIGAGATMMMFDFDSDWEQALGAKAIAMGTTALNSKSLRVIRFI</sequence>
<proteinExistence type="predicted"/>
<dbReference type="EMBL" id="BAABDI010000026">
    <property type="protein sequence ID" value="GAA3984809.1"/>
    <property type="molecule type" value="Genomic_DNA"/>
</dbReference>
<keyword evidence="2" id="KW-1185">Reference proteome</keyword>
<accession>A0ABP7QMX0</accession>
<evidence type="ECO:0000313" key="1">
    <source>
        <dbReference type="EMBL" id="GAA3984809.1"/>
    </source>
</evidence>
<evidence type="ECO:0000313" key="2">
    <source>
        <dbReference type="Proteomes" id="UP001501556"/>
    </source>
</evidence>
<comment type="caution">
    <text evidence="1">The sequence shown here is derived from an EMBL/GenBank/DDBJ whole genome shotgun (WGS) entry which is preliminary data.</text>
</comment>